<reference evidence="2" key="1">
    <citation type="journal article" date="2021" name="PeerJ">
        <title>Extensive microbial diversity within the chicken gut microbiome revealed by metagenomics and culture.</title>
        <authorList>
            <person name="Gilroy R."/>
            <person name="Ravi A."/>
            <person name="Getino M."/>
            <person name="Pursley I."/>
            <person name="Horton D.L."/>
            <person name="Alikhan N.F."/>
            <person name="Baker D."/>
            <person name="Gharbi K."/>
            <person name="Hall N."/>
            <person name="Watson M."/>
            <person name="Adriaenssens E.M."/>
            <person name="Foster-Nyarko E."/>
            <person name="Jarju S."/>
            <person name="Secka A."/>
            <person name="Antonio M."/>
            <person name="Oren A."/>
            <person name="Chaudhuri R.R."/>
            <person name="La Ragione R."/>
            <person name="Hildebrand F."/>
            <person name="Pallen M.J."/>
        </authorList>
    </citation>
    <scope>NUCLEOTIDE SEQUENCE</scope>
    <source>
        <strain evidence="2">ChiHjej11B10-19426</strain>
    </source>
</reference>
<protein>
    <submittedName>
        <fullName evidence="2">DUF262 domain-containing protein</fullName>
    </submittedName>
</protein>
<feature type="non-terminal residue" evidence="2">
    <location>
        <position position="60"/>
    </location>
</feature>
<dbReference type="EMBL" id="DXCC01000010">
    <property type="protein sequence ID" value="HIZ14955.1"/>
    <property type="molecule type" value="Genomic_DNA"/>
</dbReference>
<dbReference type="Pfam" id="PF03235">
    <property type="entry name" value="GmrSD_N"/>
    <property type="match status" value="1"/>
</dbReference>
<dbReference type="InterPro" id="IPR004919">
    <property type="entry name" value="GmrSD_N"/>
</dbReference>
<evidence type="ECO:0000313" key="2">
    <source>
        <dbReference type="EMBL" id="HIZ14955.1"/>
    </source>
</evidence>
<reference evidence="2" key="2">
    <citation type="submission" date="2021-04" db="EMBL/GenBank/DDBJ databases">
        <authorList>
            <person name="Gilroy R."/>
        </authorList>
    </citation>
    <scope>NUCLEOTIDE SEQUENCE</scope>
    <source>
        <strain evidence="2">ChiHjej11B10-19426</strain>
    </source>
</reference>
<name>A0A9D2ILN7_9BACT</name>
<dbReference type="Proteomes" id="UP000824014">
    <property type="component" value="Unassembled WGS sequence"/>
</dbReference>
<accession>A0A9D2ILN7</accession>
<evidence type="ECO:0000259" key="1">
    <source>
        <dbReference type="Pfam" id="PF03235"/>
    </source>
</evidence>
<dbReference type="AlphaFoldDB" id="A0A9D2ILN7"/>
<proteinExistence type="predicted"/>
<evidence type="ECO:0000313" key="3">
    <source>
        <dbReference type="Proteomes" id="UP000824014"/>
    </source>
</evidence>
<sequence length="60" mass="7294">MKASPSQFYKFMQRPDTQFVIPIYQRNYDWSEEQCKQLLDDIIDVGRYSREDMRVHFVGS</sequence>
<feature type="domain" description="GmrSD restriction endonucleases N-terminal" evidence="1">
    <location>
        <begin position="10"/>
        <end position="60"/>
    </location>
</feature>
<comment type="caution">
    <text evidence="2">The sequence shown here is derived from an EMBL/GenBank/DDBJ whole genome shotgun (WGS) entry which is preliminary data.</text>
</comment>
<organism evidence="2 3">
    <name type="scientific">Candidatus Tidjanibacter faecipullorum</name>
    <dbReference type="NCBI Taxonomy" id="2838766"/>
    <lineage>
        <taxon>Bacteria</taxon>
        <taxon>Pseudomonadati</taxon>
        <taxon>Bacteroidota</taxon>
        <taxon>Bacteroidia</taxon>
        <taxon>Bacteroidales</taxon>
        <taxon>Rikenellaceae</taxon>
        <taxon>Tidjanibacter</taxon>
    </lineage>
</organism>
<gene>
    <name evidence="2" type="ORF">H9816_03465</name>
</gene>